<dbReference type="OrthoDB" id="850243at2"/>
<feature type="domain" description="DUF1543" evidence="1">
    <location>
        <begin position="19"/>
        <end position="69"/>
    </location>
</feature>
<dbReference type="Proteomes" id="UP000216035">
    <property type="component" value="Unassembled WGS sequence"/>
</dbReference>
<accession>A0A256AB63</accession>
<evidence type="ECO:0000313" key="2">
    <source>
        <dbReference type="EMBL" id="OYQ50390.1"/>
    </source>
</evidence>
<dbReference type="Gene3D" id="3.10.20.10">
    <property type="match status" value="2"/>
</dbReference>
<evidence type="ECO:0000313" key="3">
    <source>
        <dbReference type="Proteomes" id="UP000216035"/>
    </source>
</evidence>
<dbReference type="EMBL" id="NOXX01000071">
    <property type="protein sequence ID" value="OYQ50390.1"/>
    <property type="molecule type" value="Genomic_DNA"/>
</dbReference>
<dbReference type="InterPro" id="IPR011440">
    <property type="entry name" value="DUF1543"/>
</dbReference>
<reference evidence="2 3" key="1">
    <citation type="submission" date="2017-07" db="EMBL/GenBank/DDBJ databases">
        <title>Flavobacterium cyanobacteriorum sp. nov., isolated from cyanobacterial aggregates in a eutrophic lake.</title>
        <authorList>
            <person name="Cai H."/>
        </authorList>
    </citation>
    <scope>NUCLEOTIDE SEQUENCE [LARGE SCALE GENOMIC DNA]</scope>
    <source>
        <strain evidence="2 3">TH167</strain>
    </source>
</reference>
<name>A0A256AB63_9FLAO</name>
<proteinExistence type="predicted"/>
<protein>
    <recommendedName>
        <fullName evidence="1">DUF1543 domain-containing protein</fullName>
    </recommendedName>
</protein>
<comment type="caution">
    <text evidence="2">The sequence shown here is derived from an EMBL/GenBank/DDBJ whole genome shotgun (WGS) entry which is preliminary data.</text>
</comment>
<keyword evidence="3" id="KW-1185">Reference proteome</keyword>
<organism evidence="2 3">
    <name type="scientific">Flavobacterium aurantiibacter</name>
    <dbReference type="NCBI Taxonomy" id="2023067"/>
    <lineage>
        <taxon>Bacteria</taxon>
        <taxon>Pseudomonadati</taxon>
        <taxon>Bacteroidota</taxon>
        <taxon>Flavobacteriia</taxon>
        <taxon>Flavobacteriales</taxon>
        <taxon>Flavobacteriaceae</taxon>
        <taxon>Flavobacterium</taxon>
    </lineage>
</organism>
<gene>
    <name evidence="2" type="ORF">CHX27_00895</name>
</gene>
<dbReference type="Pfam" id="PF07566">
    <property type="entry name" value="DUF1543"/>
    <property type="match status" value="1"/>
</dbReference>
<evidence type="ECO:0000259" key="1">
    <source>
        <dbReference type="Pfam" id="PF07566"/>
    </source>
</evidence>
<dbReference type="AlphaFoldDB" id="A0A256AB63"/>
<dbReference type="RefSeq" id="WP_094484899.1">
    <property type="nucleotide sequence ID" value="NZ_NOXX01000071.1"/>
</dbReference>
<sequence>MKNPFIYLFLLGGTPNGRLIEQHDLFFGIAEKPQDLKNAIKNHWPEAGKSLHIDGYLKMHVVSGFSIKVSTQPATTDLKLFVFNLGGYKPGVFTEFHDLKIVIAKSLAEATARVKKDLFFTDYNAKGAPAHVDDKYALDIDEVFQVNEHLKALYPDFTIDITPTDSPADELILGYFPIDKF</sequence>